<comment type="caution">
    <text evidence="1">The sequence shown here is derived from an EMBL/GenBank/DDBJ whole genome shotgun (WGS) entry which is preliminary data.</text>
</comment>
<protein>
    <submittedName>
        <fullName evidence="1">Uncharacterized protein</fullName>
    </submittedName>
</protein>
<dbReference type="Proteomes" id="UP001171945">
    <property type="component" value="Unassembled WGS sequence"/>
</dbReference>
<evidence type="ECO:0000313" key="2">
    <source>
        <dbReference type="Proteomes" id="UP001171945"/>
    </source>
</evidence>
<gene>
    <name evidence="1" type="ORF">QUF54_02730</name>
</gene>
<dbReference type="EMBL" id="JAUCGM010000096">
    <property type="protein sequence ID" value="MDM8562249.1"/>
    <property type="molecule type" value="Genomic_DNA"/>
</dbReference>
<organism evidence="1 2">
    <name type="scientific">Candidatus Marithioploca araucensis</name>
    <dbReference type="NCBI Taxonomy" id="70273"/>
    <lineage>
        <taxon>Bacteria</taxon>
        <taxon>Pseudomonadati</taxon>
        <taxon>Pseudomonadota</taxon>
        <taxon>Gammaproteobacteria</taxon>
        <taxon>Thiotrichales</taxon>
        <taxon>Thiotrichaceae</taxon>
        <taxon>Candidatus Marithioploca</taxon>
    </lineage>
</organism>
<proteinExistence type="predicted"/>
<reference evidence="1" key="1">
    <citation type="submission" date="2023-06" db="EMBL/GenBank/DDBJ databases">
        <title>Uncultivated large filamentous bacteria from sulfidic sediments reveal new species and different genomic features in energy metabolism and defense.</title>
        <authorList>
            <person name="Fonseca A."/>
        </authorList>
    </citation>
    <scope>NUCLEOTIDE SEQUENCE</scope>
    <source>
        <strain evidence="1">HSG4</strain>
    </source>
</reference>
<name>A0ABT7VRF3_9GAMM</name>
<sequence length="270" mass="29697">MTERKAVHYGKVEVIPGIACDGYVLDDSVAVMSERGVADLLGVNQMLLNRMKTNWPPKSLEPFVNGGWSMKTNSVEVVAKNSPYQGRKIVTYDSSTIEHLIRFYTLAFANRKLRKNQQHIGERCAILSASLINAAIEVAIKEACGIPANIQETAQKHYTDIVELMKESGLKCSVDGDIAIKTDITDFLEIPQSTLNSFLSKHRSKIEPIKLERATILAIGSKAGRMNGYCLKDVGTIALGMDSVIGIELKEKMFGSVSSLAKFETKGEIE</sequence>
<keyword evidence="2" id="KW-1185">Reference proteome</keyword>
<accession>A0ABT7VRF3</accession>
<evidence type="ECO:0000313" key="1">
    <source>
        <dbReference type="EMBL" id="MDM8562249.1"/>
    </source>
</evidence>